<dbReference type="Proteomes" id="UP001431313">
    <property type="component" value="Unassembled WGS sequence"/>
</dbReference>
<evidence type="ECO:0000256" key="1">
    <source>
        <dbReference type="ARBA" id="ARBA00010617"/>
    </source>
</evidence>
<organism evidence="3 4">
    <name type="scientific">Streptomyces pyxinae</name>
    <dbReference type="NCBI Taxonomy" id="2970734"/>
    <lineage>
        <taxon>Bacteria</taxon>
        <taxon>Bacillati</taxon>
        <taxon>Actinomycetota</taxon>
        <taxon>Actinomycetes</taxon>
        <taxon>Kitasatosporales</taxon>
        <taxon>Streptomycetaceae</taxon>
        <taxon>Streptomyces</taxon>
    </lineage>
</organism>
<dbReference type="Pfam" id="PF00067">
    <property type="entry name" value="p450"/>
    <property type="match status" value="1"/>
</dbReference>
<name>A0ABT2CD43_9ACTN</name>
<dbReference type="InterPro" id="IPR036396">
    <property type="entry name" value="Cyt_P450_sf"/>
</dbReference>
<gene>
    <name evidence="3" type="ORF">NX801_06455</name>
</gene>
<dbReference type="RefSeq" id="WP_258786075.1">
    <property type="nucleotide sequence ID" value="NZ_JANUGQ010000003.1"/>
</dbReference>
<dbReference type="SUPFAM" id="SSF48264">
    <property type="entry name" value="Cytochrome P450"/>
    <property type="match status" value="1"/>
</dbReference>
<comment type="similarity">
    <text evidence="1 2">Belongs to the cytochrome P450 family.</text>
</comment>
<dbReference type="PROSITE" id="PS00086">
    <property type="entry name" value="CYTOCHROME_P450"/>
    <property type="match status" value="1"/>
</dbReference>
<protein>
    <submittedName>
        <fullName evidence="3">Cytochrome P450</fullName>
    </submittedName>
</protein>
<dbReference type="InterPro" id="IPR017972">
    <property type="entry name" value="Cyt_P450_CS"/>
</dbReference>
<evidence type="ECO:0000313" key="4">
    <source>
        <dbReference type="Proteomes" id="UP001431313"/>
    </source>
</evidence>
<sequence>MLPPPRAVTCTFHHSRELDFDPQLARLMRLGPISRVRLPHGAGEAWLVTSFEGVRKVTTDPRFSRAAVAGRDYPRLTPEPIVSPESINVMDPPRSTRLRALVAQAFTPQAVQTVRPAVQRITDGLLDRMADHGPPADLVRHLSDPLPHQLICELLGVPPADRERLRREAHRLLATGAGAGRAAAEAKAALHAYFAGLVTERHRTPGEDLISALARARQDADGADRLTDRELAVMAATLLLSGLDTSTCQISDIGYLFLSRPHLSALLRAHPEMLPAMVAEALRYIPFRKGVGIPRVATEDVELCGVVIRAGEYVHVSYLAANRDPGRYVRPDVLDPYRPARAHMTFGWGGHHCPAASLATTELEIAVGSLFARFPELRLAAPPDEVEWDEHTIRRFPLRLPVRW</sequence>
<dbReference type="InterPro" id="IPR001128">
    <property type="entry name" value="Cyt_P450"/>
</dbReference>
<reference evidence="3" key="1">
    <citation type="submission" date="2022-08" db="EMBL/GenBank/DDBJ databases">
        <authorList>
            <person name="Somphong A."/>
            <person name="Phongsopitanun W."/>
        </authorList>
    </citation>
    <scope>NUCLEOTIDE SEQUENCE</scope>
    <source>
        <strain evidence="3">LP05-1</strain>
    </source>
</reference>
<evidence type="ECO:0000256" key="2">
    <source>
        <dbReference type="RuleBase" id="RU000461"/>
    </source>
</evidence>
<dbReference type="Gene3D" id="1.10.630.10">
    <property type="entry name" value="Cytochrome P450"/>
    <property type="match status" value="1"/>
</dbReference>
<keyword evidence="2" id="KW-0503">Monooxygenase</keyword>
<evidence type="ECO:0000313" key="3">
    <source>
        <dbReference type="EMBL" id="MCS0635303.1"/>
    </source>
</evidence>
<keyword evidence="2" id="KW-0479">Metal-binding</keyword>
<dbReference type="PANTHER" id="PTHR46696:SF1">
    <property type="entry name" value="CYTOCHROME P450 YJIB-RELATED"/>
    <property type="match status" value="1"/>
</dbReference>
<dbReference type="PANTHER" id="PTHR46696">
    <property type="entry name" value="P450, PUTATIVE (EUROFUNG)-RELATED"/>
    <property type="match status" value="1"/>
</dbReference>
<dbReference type="EMBL" id="JANUGQ010000003">
    <property type="protein sequence ID" value="MCS0635303.1"/>
    <property type="molecule type" value="Genomic_DNA"/>
</dbReference>
<keyword evidence="2" id="KW-0560">Oxidoreductase</keyword>
<dbReference type="InterPro" id="IPR002397">
    <property type="entry name" value="Cyt_P450_B"/>
</dbReference>
<keyword evidence="2" id="KW-0349">Heme</keyword>
<comment type="caution">
    <text evidence="3">The sequence shown here is derived from an EMBL/GenBank/DDBJ whole genome shotgun (WGS) entry which is preliminary data.</text>
</comment>
<keyword evidence="2" id="KW-0408">Iron</keyword>
<accession>A0ABT2CD43</accession>
<dbReference type="CDD" id="cd11031">
    <property type="entry name" value="Cyp158A-like"/>
    <property type="match status" value="1"/>
</dbReference>
<dbReference type="PRINTS" id="PR00359">
    <property type="entry name" value="BP450"/>
</dbReference>
<keyword evidence="4" id="KW-1185">Reference proteome</keyword>
<proteinExistence type="inferred from homology"/>